<keyword evidence="9" id="KW-1185">Reference proteome</keyword>
<dbReference type="EMBL" id="JAJFZT010000007">
    <property type="protein sequence ID" value="MCC3273242.1"/>
    <property type="molecule type" value="Genomic_DNA"/>
</dbReference>
<name>A0A9X1M9A2_9MICC</name>
<evidence type="ECO:0000256" key="3">
    <source>
        <dbReference type="ARBA" id="ARBA00022989"/>
    </source>
</evidence>
<keyword evidence="3 5" id="KW-1133">Transmembrane helix</keyword>
<dbReference type="Proteomes" id="UP000829758">
    <property type="component" value="Chromosome"/>
</dbReference>
<dbReference type="SUPFAM" id="SSF103473">
    <property type="entry name" value="MFS general substrate transporter"/>
    <property type="match status" value="1"/>
</dbReference>
<feature type="transmembrane region" description="Helical" evidence="5">
    <location>
        <begin position="329"/>
        <end position="346"/>
    </location>
</feature>
<proteinExistence type="predicted"/>
<dbReference type="AlphaFoldDB" id="A0A9X1M9A2"/>
<dbReference type="Gene3D" id="1.20.1250.20">
    <property type="entry name" value="MFS general substrate transporter like domains"/>
    <property type="match status" value="1"/>
</dbReference>
<feature type="transmembrane region" description="Helical" evidence="5">
    <location>
        <begin position="352"/>
        <end position="374"/>
    </location>
</feature>
<dbReference type="PANTHER" id="PTHR23508">
    <property type="entry name" value="CARBOXYLIC ACID TRANSPORTER PROTEIN HOMOLOG"/>
    <property type="match status" value="1"/>
</dbReference>
<reference evidence="7" key="1">
    <citation type="submission" date="2021-10" db="EMBL/GenBank/DDBJ databases">
        <title>Novel species in genus Arthrobacter.</title>
        <authorList>
            <person name="Liu Y."/>
        </authorList>
    </citation>
    <scope>NUCLEOTIDE SEQUENCE</scope>
    <source>
        <strain evidence="9">zg-Y462</strain>
        <strain evidence="7">Zg-Y462</strain>
    </source>
</reference>
<evidence type="ECO:0000313" key="9">
    <source>
        <dbReference type="Proteomes" id="UP000829758"/>
    </source>
</evidence>
<dbReference type="Proteomes" id="UP001155145">
    <property type="component" value="Unassembled WGS sequence"/>
</dbReference>
<dbReference type="Pfam" id="PF07690">
    <property type="entry name" value="MFS_1"/>
    <property type="match status" value="1"/>
</dbReference>
<keyword evidence="2 5" id="KW-0812">Transmembrane</keyword>
<dbReference type="GO" id="GO:0005886">
    <property type="term" value="C:plasma membrane"/>
    <property type="evidence" value="ECO:0007669"/>
    <property type="project" value="UniProtKB-SubCell"/>
</dbReference>
<evidence type="ECO:0000259" key="6">
    <source>
        <dbReference type="PROSITE" id="PS50850"/>
    </source>
</evidence>
<feature type="transmembrane region" description="Helical" evidence="5">
    <location>
        <begin position="419"/>
        <end position="438"/>
    </location>
</feature>
<dbReference type="RefSeq" id="WP_227929089.1">
    <property type="nucleotide sequence ID" value="NZ_CP094984.1"/>
</dbReference>
<feature type="transmembrane region" description="Helical" evidence="5">
    <location>
        <begin position="187"/>
        <end position="205"/>
    </location>
</feature>
<dbReference type="GO" id="GO:0046943">
    <property type="term" value="F:carboxylic acid transmembrane transporter activity"/>
    <property type="evidence" value="ECO:0007669"/>
    <property type="project" value="TreeGrafter"/>
</dbReference>
<feature type="transmembrane region" description="Helical" evidence="5">
    <location>
        <begin position="37"/>
        <end position="61"/>
    </location>
</feature>
<comment type="subcellular location">
    <subcellularLocation>
        <location evidence="1">Cell membrane</location>
        <topology evidence="1">Multi-pass membrane protein</topology>
    </subcellularLocation>
</comment>
<organism evidence="7 10">
    <name type="scientific">Arthrobacter zhangbolii</name>
    <dbReference type="NCBI Taxonomy" id="2886936"/>
    <lineage>
        <taxon>Bacteria</taxon>
        <taxon>Bacillati</taxon>
        <taxon>Actinomycetota</taxon>
        <taxon>Actinomycetes</taxon>
        <taxon>Micrococcales</taxon>
        <taxon>Micrococcaceae</taxon>
        <taxon>Arthrobacter</taxon>
    </lineage>
</organism>
<keyword evidence="4 5" id="KW-0472">Membrane</keyword>
<feature type="transmembrane region" description="Helical" evidence="5">
    <location>
        <begin position="73"/>
        <end position="93"/>
    </location>
</feature>
<dbReference type="PROSITE" id="PS50850">
    <property type="entry name" value="MFS"/>
    <property type="match status" value="1"/>
</dbReference>
<feature type="transmembrane region" description="Helical" evidence="5">
    <location>
        <begin position="100"/>
        <end position="120"/>
    </location>
</feature>
<dbReference type="InterPro" id="IPR020846">
    <property type="entry name" value="MFS_dom"/>
</dbReference>
<accession>A0A9X1M9A2</accession>
<feature type="domain" description="Major facilitator superfamily (MFS) profile" evidence="6">
    <location>
        <begin position="35"/>
        <end position="443"/>
    </location>
</feature>
<evidence type="ECO:0000313" key="7">
    <source>
        <dbReference type="EMBL" id="MCC3273242.1"/>
    </source>
</evidence>
<feature type="transmembrane region" description="Helical" evidence="5">
    <location>
        <begin position="394"/>
        <end position="413"/>
    </location>
</feature>
<evidence type="ECO:0000256" key="4">
    <source>
        <dbReference type="ARBA" id="ARBA00023136"/>
    </source>
</evidence>
<feature type="transmembrane region" description="Helical" evidence="5">
    <location>
        <begin position="299"/>
        <end position="317"/>
    </location>
</feature>
<evidence type="ECO:0000313" key="8">
    <source>
        <dbReference type="EMBL" id="UON92771.1"/>
    </source>
</evidence>
<evidence type="ECO:0000256" key="1">
    <source>
        <dbReference type="ARBA" id="ARBA00004651"/>
    </source>
</evidence>
<dbReference type="EMBL" id="CP094984">
    <property type="protein sequence ID" value="UON92771.1"/>
    <property type="molecule type" value="Genomic_DNA"/>
</dbReference>
<dbReference type="InterPro" id="IPR036259">
    <property type="entry name" value="MFS_trans_sf"/>
</dbReference>
<feature type="transmembrane region" description="Helical" evidence="5">
    <location>
        <begin position="265"/>
        <end position="287"/>
    </location>
</feature>
<evidence type="ECO:0000256" key="5">
    <source>
        <dbReference type="SAM" id="Phobius"/>
    </source>
</evidence>
<gene>
    <name evidence="7" type="ORF">LJ755_10940</name>
    <name evidence="8" type="ORF">MUK71_03765</name>
</gene>
<evidence type="ECO:0000256" key="2">
    <source>
        <dbReference type="ARBA" id="ARBA00022692"/>
    </source>
</evidence>
<dbReference type="PANTHER" id="PTHR23508:SF10">
    <property type="entry name" value="CARBOXYLIC ACID TRANSPORTER PROTEIN HOMOLOG"/>
    <property type="match status" value="1"/>
</dbReference>
<sequence length="456" mass="48363">MSAAPHKRPPTGTGRRAGDVAPWDVEITPKVVRKVSLVCFIAWVVSVYDFTLFGTLLPVIAEDFGWTAAESTAVNTIAHVGIFIVALVVGTIIDRLGRKNALIVLMLGGAAAAGFTGLAAGAVSLIIIRSFSGFSMSEEVVNAVYLNEIYKKVKNRGLMYSIVQGGWPVGALLSAGLSAALLPVIGWRWSFVVAAVMALLVAVMASRLPESPTFAAIKEVRRRQDAGDVEGARALAAEHDLEEGSQHKTGFKDVFTPELRRHTTLLSLAWLFNWAAIQVFSVLGTTVLVEAKDVSFENALLILVLANAVGFAGYVFHGWLGDRIGRQKTVILGWFGGGAASLIMLLGPSSEVFIIIMYALTLFFLTGPYAALLYYMGESYPAHVRGMGTNVAHVMAPLGGIAGSGLLSLFLFMGLGMQTAAIITGTGGLVISALCMIGTRKVDQATGKATEKKVTA</sequence>
<dbReference type="InterPro" id="IPR011701">
    <property type="entry name" value="MFS"/>
</dbReference>
<protein>
    <submittedName>
        <fullName evidence="7">MFS transporter</fullName>
    </submittedName>
</protein>
<evidence type="ECO:0000313" key="10">
    <source>
        <dbReference type="Proteomes" id="UP001155145"/>
    </source>
</evidence>